<keyword evidence="7 17" id="KW-0032">Aminotransferase</keyword>
<organism evidence="18 19">
    <name type="scientific">Limoniibacter endophyticus</name>
    <dbReference type="NCBI Taxonomy" id="1565040"/>
    <lineage>
        <taxon>Bacteria</taxon>
        <taxon>Pseudomonadati</taxon>
        <taxon>Pseudomonadota</taxon>
        <taxon>Alphaproteobacteria</taxon>
        <taxon>Hyphomicrobiales</taxon>
        <taxon>Bartonellaceae</taxon>
        <taxon>Limoniibacter</taxon>
    </lineage>
</organism>
<comment type="function">
    <text evidence="2 17">Acts on leucine, isoleucine and valine.</text>
</comment>
<evidence type="ECO:0000256" key="2">
    <source>
        <dbReference type="ARBA" id="ARBA00003109"/>
    </source>
</evidence>
<sequence length="297" mass="32983">MASVPFDQLDGYIWMNGEFVKWADAKVHVLTHGLHYASSVFEGERAYGGEIFKLNEHTERLHESARLLGFTIPYSVETLNRACIDLLARQGFEDAYVRPIAWRGSEMMGVSAQSNRINVAIAIWQWPSYFDPAQKLKGIRLDIAEFRRPDPRTAPSRSKAAGLYMICTLSKHAAEDKGYSDALMLDWRGQVAEATGANVFFVKDGKLHTPTPDCFLDGITRRTVIGLARDRGIEVIERAILPEEMAGFDECFLTGTAAEVTPVSEIGPYKFTVGSVGTALMNDYNNAVRPKQAIAAE</sequence>
<proteinExistence type="inferred from homology"/>
<reference evidence="18" key="2">
    <citation type="submission" date="2020-09" db="EMBL/GenBank/DDBJ databases">
        <authorList>
            <person name="Sun Q."/>
            <person name="Kim S."/>
        </authorList>
    </citation>
    <scope>NUCLEOTIDE SEQUENCE</scope>
    <source>
        <strain evidence="18">KCTC 42097</strain>
    </source>
</reference>
<dbReference type="GO" id="GO:0009099">
    <property type="term" value="P:L-valine biosynthetic process"/>
    <property type="evidence" value="ECO:0007669"/>
    <property type="project" value="UniProtKB-UniPathway"/>
</dbReference>
<dbReference type="NCBIfam" id="TIGR01122">
    <property type="entry name" value="ilvE_I"/>
    <property type="match status" value="1"/>
</dbReference>
<dbReference type="NCBIfam" id="NF005726">
    <property type="entry name" value="PRK07544.1"/>
    <property type="match status" value="1"/>
</dbReference>
<dbReference type="InterPro" id="IPR043132">
    <property type="entry name" value="BCAT-like_C"/>
</dbReference>
<dbReference type="UniPathway" id="UPA00047">
    <property type="reaction ID" value="UER00058"/>
</dbReference>
<dbReference type="CDD" id="cd01557">
    <property type="entry name" value="BCAT_beta_family"/>
    <property type="match status" value="1"/>
</dbReference>
<evidence type="ECO:0000256" key="15">
    <source>
        <dbReference type="RuleBase" id="RU004106"/>
    </source>
</evidence>
<keyword evidence="8 17" id="KW-0028">Amino-acid biosynthesis</keyword>
<dbReference type="UniPathway" id="UPA00049">
    <property type="reaction ID" value="UER00062"/>
</dbReference>
<dbReference type="Gene3D" id="3.30.470.10">
    <property type="match status" value="1"/>
</dbReference>
<dbReference type="Gene3D" id="3.20.10.10">
    <property type="entry name" value="D-amino Acid Aminotransferase, subunit A, domain 2"/>
    <property type="match status" value="1"/>
</dbReference>
<evidence type="ECO:0000256" key="7">
    <source>
        <dbReference type="ARBA" id="ARBA00022576"/>
    </source>
</evidence>
<gene>
    <name evidence="17" type="primary">ilvE</name>
    <name evidence="18" type="ORF">GCM10010136_08680</name>
</gene>
<dbReference type="RefSeq" id="WP_189488221.1">
    <property type="nucleotide sequence ID" value="NZ_BMZO01000002.1"/>
</dbReference>
<evidence type="ECO:0000313" key="19">
    <source>
        <dbReference type="Proteomes" id="UP000641137"/>
    </source>
</evidence>
<dbReference type="GO" id="GO:0009098">
    <property type="term" value="P:L-leucine biosynthetic process"/>
    <property type="evidence" value="ECO:0007669"/>
    <property type="project" value="UniProtKB-UniPathway"/>
</dbReference>
<comment type="pathway">
    <text evidence="4 17">Amino-acid biosynthesis; L-valine biosynthesis; L-valine from pyruvate: step 4/4.</text>
</comment>
<dbReference type="InterPro" id="IPR018300">
    <property type="entry name" value="Aminotrans_IV_CS"/>
</dbReference>
<evidence type="ECO:0000256" key="13">
    <source>
        <dbReference type="ARBA" id="ARBA00048798"/>
    </source>
</evidence>
<keyword evidence="10 16" id="KW-0663">Pyridoxal phosphate</keyword>
<dbReference type="NCBIfam" id="NF005146">
    <property type="entry name" value="PRK06606.1"/>
    <property type="match status" value="1"/>
</dbReference>
<dbReference type="Pfam" id="PF01063">
    <property type="entry name" value="Aminotran_4"/>
    <property type="match status" value="1"/>
</dbReference>
<comment type="catalytic activity">
    <reaction evidence="13 17">
        <text>L-isoleucine + 2-oxoglutarate = (S)-3-methyl-2-oxopentanoate + L-glutamate</text>
        <dbReference type="Rhea" id="RHEA:24801"/>
        <dbReference type="ChEBI" id="CHEBI:16810"/>
        <dbReference type="ChEBI" id="CHEBI:29985"/>
        <dbReference type="ChEBI" id="CHEBI:35146"/>
        <dbReference type="ChEBI" id="CHEBI:58045"/>
        <dbReference type="EC" id="2.6.1.42"/>
    </reaction>
</comment>
<dbReference type="UniPathway" id="UPA00048">
    <property type="reaction ID" value="UER00073"/>
</dbReference>
<dbReference type="GO" id="GO:0009097">
    <property type="term" value="P:isoleucine biosynthetic process"/>
    <property type="evidence" value="ECO:0007669"/>
    <property type="project" value="UniProtKB-UniPathway"/>
</dbReference>
<accession>A0A8J3DQ68</accession>
<evidence type="ECO:0000256" key="1">
    <source>
        <dbReference type="ARBA" id="ARBA00001933"/>
    </source>
</evidence>
<comment type="pathway">
    <text evidence="5 17">Amino-acid biosynthesis; L-leucine biosynthesis; L-leucine from 3-methyl-2-oxobutanoate: step 4/4.</text>
</comment>
<evidence type="ECO:0000256" key="3">
    <source>
        <dbReference type="ARBA" id="ARBA00004824"/>
    </source>
</evidence>
<evidence type="ECO:0000256" key="17">
    <source>
        <dbReference type="RuleBase" id="RU364094"/>
    </source>
</evidence>
<protein>
    <recommendedName>
        <fullName evidence="17">Branched-chain-amino-acid aminotransferase</fullName>
        <shortName evidence="17">BCAT</shortName>
        <ecNumber evidence="17">2.6.1.42</ecNumber>
    </recommendedName>
</protein>
<reference evidence="18" key="1">
    <citation type="journal article" date="2014" name="Int. J. Syst. Evol. Microbiol.">
        <title>Complete genome sequence of Corynebacterium casei LMG S-19264T (=DSM 44701T), isolated from a smear-ripened cheese.</title>
        <authorList>
            <consortium name="US DOE Joint Genome Institute (JGI-PGF)"/>
            <person name="Walter F."/>
            <person name="Albersmeier A."/>
            <person name="Kalinowski J."/>
            <person name="Ruckert C."/>
        </authorList>
    </citation>
    <scope>NUCLEOTIDE SEQUENCE</scope>
    <source>
        <strain evidence="18">KCTC 42097</strain>
    </source>
</reference>
<evidence type="ECO:0000256" key="11">
    <source>
        <dbReference type="ARBA" id="ARBA00023304"/>
    </source>
</evidence>
<dbReference type="EC" id="2.6.1.42" evidence="17"/>
<dbReference type="InterPro" id="IPR050571">
    <property type="entry name" value="Class-IV_PLP-Dep_Aminotrnsfr"/>
</dbReference>
<comment type="catalytic activity">
    <reaction evidence="14 17">
        <text>L-leucine + 2-oxoglutarate = 4-methyl-2-oxopentanoate + L-glutamate</text>
        <dbReference type="Rhea" id="RHEA:18321"/>
        <dbReference type="ChEBI" id="CHEBI:16810"/>
        <dbReference type="ChEBI" id="CHEBI:17865"/>
        <dbReference type="ChEBI" id="CHEBI:29985"/>
        <dbReference type="ChEBI" id="CHEBI:57427"/>
        <dbReference type="EC" id="2.6.1.42"/>
    </reaction>
</comment>
<evidence type="ECO:0000256" key="8">
    <source>
        <dbReference type="ARBA" id="ARBA00022605"/>
    </source>
</evidence>
<comment type="catalytic activity">
    <reaction evidence="12 17">
        <text>L-valine + 2-oxoglutarate = 3-methyl-2-oxobutanoate + L-glutamate</text>
        <dbReference type="Rhea" id="RHEA:24813"/>
        <dbReference type="ChEBI" id="CHEBI:11851"/>
        <dbReference type="ChEBI" id="CHEBI:16810"/>
        <dbReference type="ChEBI" id="CHEBI:29985"/>
        <dbReference type="ChEBI" id="CHEBI:57762"/>
        <dbReference type="EC" id="2.6.1.42"/>
    </reaction>
</comment>
<dbReference type="SUPFAM" id="SSF56752">
    <property type="entry name" value="D-aminoacid aminotransferase-like PLP-dependent enzymes"/>
    <property type="match status" value="1"/>
</dbReference>
<evidence type="ECO:0000256" key="6">
    <source>
        <dbReference type="ARBA" id="ARBA00009320"/>
    </source>
</evidence>
<dbReference type="PROSITE" id="PS00770">
    <property type="entry name" value="AA_TRANSFER_CLASS_4"/>
    <property type="match status" value="1"/>
</dbReference>
<dbReference type="Proteomes" id="UP000641137">
    <property type="component" value="Unassembled WGS sequence"/>
</dbReference>
<comment type="caution">
    <text evidence="18">The sequence shown here is derived from an EMBL/GenBank/DDBJ whole genome shotgun (WGS) entry which is preliminary data.</text>
</comment>
<evidence type="ECO:0000313" key="18">
    <source>
        <dbReference type="EMBL" id="GHC65735.1"/>
    </source>
</evidence>
<dbReference type="EMBL" id="BMZO01000002">
    <property type="protein sequence ID" value="GHC65735.1"/>
    <property type="molecule type" value="Genomic_DNA"/>
</dbReference>
<name>A0A8J3DQ68_9HYPH</name>
<dbReference type="InterPro" id="IPR033939">
    <property type="entry name" value="BCAT_family"/>
</dbReference>
<dbReference type="InterPro" id="IPR005785">
    <property type="entry name" value="B_amino_transI"/>
</dbReference>
<dbReference type="GO" id="GO:0004084">
    <property type="term" value="F:branched-chain-amino-acid transaminase activity"/>
    <property type="evidence" value="ECO:0007669"/>
    <property type="project" value="UniProtKB-EC"/>
</dbReference>
<dbReference type="PANTHER" id="PTHR42743">
    <property type="entry name" value="AMINO-ACID AMINOTRANSFERASE"/>
    <property type="match status" value="1"/>
</dbReference>
<keyword evidence="9 17" id="KW-0808">Transferase</keyword>
<evidence type="ECO:0000256" key="10">
    <source>
        <dbReference type="ARBA" id="ARBA00022898"/>
    </source>
</evidence>
<evidence type="ECO:0000256" key="9">
    <source>
        <dbReference type="ARBA" id="ARBA00022679"/>
    </source>
</evidence>
<dbReference type="InterPro" id="IPR036038">
    <property type="entry name" value="Aminotransferase-like"/>
</dbReference>
<evidence type="ECO:0000256" key="12">
    <source>
        <dbReference type="ARBA" id="ARBA00048212"/>
    </source>
</evidence>
<comment type="similarity">
    <text evidence="6 15">Belongs to the class-IV pyridoxal-phosphate-dependent aminotransferase family.</text>
</comment>
<comment type="pathway">
    <text evidence="3 17">Amino-acid biosynthesis; L-isoleucine biosynthesis; L-isoleucine from 2-oxobutanoate: step 4/4.</text>
</comment>
<keyword evidence="19" id="KW-1185">Reference proteome</keyword>
<dbReference type="InterPro" id="IPR043131">
    <property type="entry name" value="BCAT-like_N"/>
</dbReference>
<dbReference type="PANTHER" id="PTHR42743:SF11">
    <property type="entry name" value="AMINODEOXYCHORISMATE LYASE"/>
    <property type="match status" value="1"/>
</dbReference>
<dbReference type="InterPro" id="IPR001544">
    <property type="entry name" value="Aminotrans_IV"/>
</dbReference>
<evidence type="ECO:0000256" key="16">
    <source>
        <dbReference type="RuleBase" id="RU004516"/>
    </source>
</evidence>
<evidence type="ECO:0000256" key="14">
    <source>
        <dbReference type="ARBA" id="ARBA00049229"/>
    </source>
</evidence>
<dbReference type="FunFam" id="3.20.10.10:FF:000002">
    <property type="entry name" value="D-alanine aminotransferase"/>
    <property type="match status" value="1"/>
</dbReference>
<keyword evidence="11 17" id="KW-0100">Branched-chain amino acid biosynthesis</keyword>
<evidence type="ECO:0000256" key="4">
    <source>
        <dbReference type="ARBA" id="ARBA00004931"/>
    </source>
</evidence>
<evidence type="ECO:0000256" key="5">
    <source>
        <dbReference type="ARBA" id="ARBA00005072"/>
    </source>
</evidence>
<comment type="cofactor">
    <cofactor evidence="1 16">
        <name>pyridoxal 5'-phosphate</name>
        <dbReference type="ChEBI" id="CHEBI:597326"/>
    </cofactor>
</comment>
<dbReference type="AlphaFoldDB" id="A0A8J3DQ68"/>